<evidence type="ECO:0000313" key="2">
    <source>
        <dbReference type="Proteomes" id="UP000324897"/>
    </source>
</evidence>
<organism evidence="1 2">
    <name type="scientific">Eragrostis curvula</name>
    <name type="common">weeping love grass</name>
    <dbReference type="NCBI Taxonomy" id="38414"/>
    <lineage>
        <taxon>Eukaryota</taxon>
        <taxon>Viridiplantae</taxon>
        <taxon>Streptophyta</taxon>
        <taxon>Embryophyta</taxon>
        <taxon>Tracheophyta</taxon>
        <taxon>Spermatophyta</taxon>
        <taxon>Magnoliopsida</taxon>
        <taxon>Liliopsida</taxon>
        <taxon>Poales</taxon>
        <taxon>Poaceae</taxon>
        <taxon>PACMAD clade</taxon>
        <taxon>Chloridoideae</taxon>
        <taxon>Eragrostideae</taxon>
        <taxon>Eragrostidinae</taxon>
        <taxon>Eragrostis</taxon>
    </lineage>
</organism>
<dbReference type="Gramene" id="TVU03873">
    <property type="protein sequence ID" value="TVU03873"/>
    <property type="gene ID" value="EJB05_50586"/>
</dbReference>
<comment type="caution">
    <text evidence="1">The sequence shown here is derived from an EMBL/GenBank/DDBJ whole genome shotgun (WGS) entry which is preliminary data.</text>
</comment>
<dbReference type="Proteomes" id="UP000324897">
    <property type="component" value="Unassembled WGS sequence"/>
</dbReference>
<dbReference type="AlphaFoldDB" id="A0A5J9SXZ4"/>
<proteinExistence type="predicted"/>
<name>A0A5J9SXZ4_9POAL</name>
<keyword evidence="2" id="KW-1185">Reference proteome</keyword>
<dbReference type="EMBL" id="RWGY01000136">
    <property type="protein sequence ID" value="TVU03873.1"/>
    <property type="molecule type" value="Genomic_DNA"/>
</dbReference>
<accession>A0A5J9SXZ4</accession>
<reference evidence="1 2" key="1">
    <citation type="journal article" date="2019" name="Sci. Rep.">
        <title>A high-quality genome of Eragrostis curvula grass provides insights into Poaceae evolution and supports new strategies to enhance forage quality.</title>
        <authorList>
            <person name="Carballo J."/>
            <person name="Santos B.A.C.M."/>
            <person name="Zappacosta D."/>
            <person name="Garbus I."/>
            <person name="Selva J.P."/>
            <person name="Gallo C.A."/>
            <person name="Diaz A."/>
            <person name="Albertini E."/>
            <person name="Caccamo M."/>
            <person name="Echenique V."/>
        </authorList>
    </citation>
    <scope>NUCLEOTIDE SEQUENCE [LARGE SCALE GENOMIC DNA]</scope>
    <source>
        <strain evidence="2">cv. Victoria</strain>
        <tissue evidence="1">Leaf</tissue>
    </source>
</reference>
<sequence length="161" mass="17912">MVLLGLGYGLERFFFPVTSIWMLVGVVFSHDKFGDEGVDEYCRSPRSISLPTLLSPIQISAEHPVQSGDDKYGYELHGGKFILFACESLPLFGAKGLGFNFPSSEVRMTVVDGEMVLFLQIGVISSVTYPFEIMILDGGIYGTFKISCLSSIELPLFRWFM</sequence>
<feature type="non-terminal residue" evidence="1">
    <location>
        <position position="1"/>
    </location>
</feature>
<protein>
    <submittedName>
        <fullName evidence="1">Uncharacterized protein</fullName>
    </submittedName>
</protein>
<gene>
    <name evidence="1" type="ORF">EJB05_50586</name>
</gene>
<evidence type="ECO:0000313" key="1">
    <source>
        <dbReference type="EMBL" id="TVU03873.1"/>
    </source>
</evidence>